<sequence>QQEIAPKLDPSLVEHVSLIRGAIPVLPIPLAWICLFFNIFVPGLGTLSSGLLCLCFGKPRFSVRDDPQARVGACCLDMIVAIGQMFTILFCLVGWGWSIWWGVIMVKLARKQKKIKLAAEQQERAAAPVLGVNHDAERA</sequence>
<dbReference type="PANTHER" id="PTHR21676:SF6">
    <property type="entry name" value="PROTEIN STUM"/>
    <property type="match status" value="1"/>
</dbReference>
<evidence type="ECO:0000256" key="1">
    <source>
        <dbReference type="ARBA" id="ARBA00004141"/>
    </source>
</evidence>
<feature type="transmembrane region" description="Helical" evidence="5">
    <location>
        <begin position="86"/>
        <end position="106"/>
    </location>
</feature>
<dbReference type="InterPro" id="IPR026673">
    <property type="entry name" value="SPEC3/Stum"/>
</dbReference>
<evidence type="ECO:0000256" key="3">
    <source>
        <dbReference type="ARBA" id="ARBA00022989"/>
    </source>
</evidence>
<keyword evidence="2 5" id="KW-0812">Transmembrane</keyword>
<reference evidence="6" key="1">
    <citation type="submission" date="2020-11" db="EMBL/GenBank/DDBJ databases">
        <authorList>
            <person name="Tran Van P."/>
        </authorList>
    </citation>
    <scope>NUCLEOTIDE SEQUENCE</scope>
</reference>
<accession>A0A7R9EH89</accession>
<dbReference type="PANTHER" id="PTHR21676">
    <property type="entry name" value="PROTEIN STUM"/>
    <property type="match status" value="1"/>
</dbReference>
<feature type="transmembrane region" description="Helical" evidence="5">
    <location>
        <begin position="21"/>
        <end position="41"/>
    </location>
</feature>
<protein>
    <recommendedName>
        <fullName evidence="7">Protein SPEC3</fullName>
    </recommendedName>
</protein>
<evidence type="ECO:0000256" key="4">
    <source>
        <dbReference type="ARBA" id="ARBA00023136"/>
    </source>
</evidence>
<evidence type="ECO:0000313" key="6">
    <source>
        <dbReference type="EMBL" id="CAD7433528.1"/>
    </source>
</evidence>
<dbReference type="GO" id="GO:0016020">
    <property type="term" value="C:membrane"/>
    <property type="evidence" value="ECO:0007669"/>
    <property type="project" value="UniProtKB-SubCell"/>
</dbReference>
<evidence type="ECO:0008006" key="7">
    <source>
        <dbReference type="Google" id="ProtNLM"/>
    </source>
</evidence>
<comment type="subcellular location">
    <subcellularLocation>
        <location evidence="1">Membrane</location>
        <topology evidence="1">Multi-pass membrane protein</topology>
    </subcellularLocation>
</comment>
<dbReference type="Pfam" id="PF15795">
    <property type="entry name" value="Spec3"/>
    <property type="match status" value="1"/>
</dbReference>
<dbReference type="EMBL" id="OB796523">
    <property type="protein sequence ID" value="CAD7433528.1"/>
    <property type="molecule type" value="Genomic_DNA"/>
</dbReference>
<evidence type="ECO:0000256" key="2">
    <source>
        <dbReference type="ARBA" id="ARBA00022692"/>
    </source>
</evidence>
<gene>
    <name evidence="6" type="ORF">TMSB3V08_LOCUS10199</name>
</gene>
<evidence type="ECO:0000256" key="5">
    <source>
        <dbReference type="SAM" id="Phobius"/>
    </source>
</evidence>
<dbReference type="GO" id="GO:0071683">
    <property type="term" value="C:sensory dendrite"/>
    <property type="evidence" value="ECO:0007669"/>
    <property type="project" value="TreeGrafter"/>
</dbReference>
<organism evidence="6">
    <name type="scientific">Timema monikensis</name>
    <dbReference type="NCBI Taxonomy" id="170555"/>
    <lineage>
        <taxon>Eukaryota</taxon>
        <taxon>Metazoa</taxon>
        <taxon>Ecdysozoa</taxon>
        <taxon>Arthropoda</taxon>
        <taxon>Hexapoda</taxon>
        <taxon>Insecta</taxon>
        <taxon>Pterygota</taxon>
        <taxon>Neoptera</taxon>
        <taxon>Polyneoptera</taxon>
        <taxon>Phasmatodea</taxon>
        <taxon>Timematodea</taxon>
        <taxon>Timematoidea</taxon>
        <taxon>Timematidae</taxon>
        <taxon>Timema</taxon>
    </lineage>
</organism>
<feature type="non-terminal residue" evidence="6">
    <location>
        <position position="139"/>
    </location>
</feature>
<keyword evidence="3 5" id="KW-1133">Transmembrane helix</keyword>
<dbReference type="GO" id="GO:0019230">
    <property type="term" value="P:proprioception"/>
    <property type="evidence" value="ECO:0007669"/>
    <property type="project" value="TreeGrafter"/>
</dbReference>
<name>A0A7R9EH89_9NEOP</name>
<dbReference type="GO" id="GO:0050954">
    <property type="term" value="P:sensory perception of mechanical stimulus"/>
    <property type="evidence" value="ECO:0007669"/>
    <property type="project" value="TreeGrafter"/>
</dbReference>
<dbReference type="GO" id="GO:0042330">
    <property type="term" value="P:taxis"/>
    <property type="evidence" value="ECO:0007669"/>
    <property type="project" value="TreeGrafter"/>
</dbReference>
<keyword evidence="4 5" id="KW-0472">Membrane</keyword>
<dbReference type="AlphaFoldDB" id="A0A7R9EH89"/>
<proteinExistence type="predicted"/>